<protein>
    <recommendedName>
        <fullName evidence="3">Secreted protein</fullName>
    </recommendedName>
</protein>
<comment type="caution">
    <text evidence="1">The sequence shown here is derived from an EMBL/GenBank/DDBJ whole genome shotgun (WGS) entry which is preliminary data.</text>
</comment>
<proteinExistence type="predicted"/>
<evidence type="ECO:0000313" key="2">
    <source>
        <dbReference type="Proteomes" id="UP001360953"/>
    </source>
</evidence>
<gene>
    <name evidence="1" type="ORF">J3D65DRAFT_467131</name>
</gene>
<reference evidence="1 2" key="1">
    <citation type="submission" date="2024-04" db="EMBL/GenBank/DDBJ databases">
        <title>Phyllosticta paracitricarpa is synonymous to the EU quarantine fungus P. citricarpa based on phylogenomic analyses.</title>
        <authorList>
            <consortium name="Lawrence Berkeley National Laboratory"/>
            <person name="Van ingen-buijs V.A."/>
            <person name="Van westerhoven A.C."/>
            <person name="Haridas S."/>
            <person name="Skiadas P."/>
            <person name="Martin F."/>
            <person name="Groenewald J.Z."/>
            <person name="Crous P.W."/>
            <person name="Seidl M.F."/>
        </authorList>
    </citation>
    <scope>NUCLEOTIDE SEQUENCE [LARGE SCALE GENOMIC DNA]</scope>
    <source>
        <strain evidence="1 2">CPC 17464</strain>
    </source>
</reference>
<dbReference type="RefSeq" id="XP_066653048.1">
    <property type="nucleotide sequence ID" value="XM_066796480.1"/>
</dbReference>
<sequence>MYKEGFVLDVLFAAPAFALPYRVETKNCCVAWIFFLQKHSAFPFFFFCFFTSFGQNVADTNNASWHGIQDRMGREGSQIQGE</sequence>
<dbReference type="Proteomes" id="UP001360953">
    <property type="component" value="Unassembled WGS sequence"/>
</dbReference>
<accession>A0ABR1LFL6</accession>
<organism evidence="1 2">
    <name type="scientific">Phyllosticta citribraziliensis</name>
    <dbReference type="NCBI Taxonomy" id="989973"/>
    <lineage>
        <taxon>Eukaryota</taxon>
        <taxon>Fungi</taxon>
        <taxon>Dikarya</taxon>
        <taxon>Ascomycota</taxon>
        <taxon>Pezizomycotina</taxon>
        <taxon>Dothideomycetes</taxon>
        <taxon>Dothideomycetes incertae sedis</taxon>
        <taxon>Botryosphaeriales</taxon>
        <taxon>Phyllostictaceae</taxon>
        <taxon>Phyllosticta</taxon>
    </lineage>
</organism>
<keyword evidence="2" id="KW-1185">Reference proteome</keyword>
<evidence type="ECO:0000313" key="1">
    <source>
        <dbReference type="EMBL" id="KAK7534009.1"/>
    </source>
</evidence>
<name>A0ABR1LFL6_9PEZI</name>
<dbReference type="EMBL" id="JBBPEH010000009">
    <property type="protein sequence ID" value="KAK7534009.1"/>
    <property type="molecule type" value="Genomic_DNA"/>
</dbReference>
<evidence type="ECO:0008006" key="3">
    <source>
        <dbReference type="Google" id="ProtNLM"/>
    </source>
</evidence>
<dbReference type="GeneID" id="92029386"/>